<protein>
    <submittedName>
        <fullName evidence="1">Uncharacterized protein</fullName>
    </submittedName>
</protein>
<evidence type="ECO:0000313" key="1">
    <source>
        <dbReference type="EMBL" id="MPC49510.1"/>
    </source>
</evidence>
<comment type="caution">
    <text evidence="1">The sequence shown here is derived from an EMBL/GenBank/DDBJ whole genome shotgun (WGS) entry which is preliminary data.</text>
</comment>
<sequence>MSSQQASGLLKDVSNHLFSRALIGSNFVCINQNSKLGAGLIQINRGPAIVDIKMLLVGWIRVIMKI</sequence>
<evidence type="ECO:0000313" key="2">
    <source>
        <dbReference type="Proteomes" id="UP000324222"/>
    </source>
</evidence>
<name>A0A5B7FP57_PORTR</name>
<dbReference type="EMBL" id="VSRR010008918">
    <property type="protein sequence ID" value="MPC49510.1"/>
    <property type="molecule type" value="Genomic_DNA"/>
</dbReference>
<reference evidence="1 2" key="1">
    <citation type="submission" date="2019-05" db="EMBL/GenBank/DDBJ databases">
        <title>Another draft genome of Portunus trituberculatus and its Hox gene families provides insights of decapod evolution.</title>
        <authorList>
            <person name="Jeong J.-H."/>
            <person name="Song I."/>
            <person name="Kim S."/>
            <person name="Choi T."/>
            <person name="Kim D."/>
            <person name="Ryu S."/>
            <person name="Kim W."/>
        </authorList>
    </citation>
    <scope>NUCLEOTIDE SEQUENCE [LARGE SCALE GENOMIC DNA]</scope>
    <source>
        <tissue evidence="1">Muscle</tissue>
    </source>
</reference>
<accession>A0A5B7FP57</accession>
<dbReference type="AlphaFoldDB" id="A0A5B7FP57"/>
<keyword evidence="2" id="KW-1185">Reference proteome</keyword>
<proteinExistence type="predicted"/>
<gene>
    <name evidence="1" type="ORF">E2C01_043313</name>
</gene>
<dbReference type="Proteomes" id="UP000324222">
    <property type="component" value="Unassembled WGS sequence"/>
</dbReference>
<organism evidence="1 2">
    <name type="scientific">Portunus trituberculatus</name>
    <name type="common">Swimming crab</name>
    <name type="synonym">Neptunus trituberculatus</name>
    <dbReference type="NCBI Taxonomy" id="210409"/>
    <lineage>
        <taxon>Eukaryota</taxon>
        <taxon>Metazoa</taxon>
        <taxon>Ecdysozoa</taxon>
        <taxon>Arthropoda</taxon>
        <taxon>Crustacea</taxon>
        <taxon>Multicrustacea</taxon>
        <taxon>Malacostraca</taxon>
        <taxon>Eumalacostraca</taxon>
        <taxon>Eucarida</taxon>
        <taxon>Decapoda</taxon>
        <taxon>Pleocyemata</taxon>
        <taxon>Brachyura</taxon>
        <taxon>Eubrachyura</taxon>
        <taxon>Portunoidea</taxon>
        <taxon>Portunidae</taxon>
        <taxon>Portuninae</taxon>
        <taxon>Portunus</taxon>
    </lineage>
</organism>